<feature type="domain" description="Response regulatory" evidence="2">
    <location>
        <begin position="2"/>
        <end position="114"/>
    </location>
</feature>
<comment type="caution">
    <text evidence="4">The sequence shown here is derived from an EMBL/GenBank/DDBJ whole genome shotgun (WGS) entry which is preliminary data.</text>
</comment>
<gene>
    <name evidence="4" type="ORF">AWN68_15585</name>
</gene>
<evidence type="ECO:0000313" key="4">
    <source>
        <dbReference type="EMBL" id="KYG82262.1"/>
    </source>
</evidence>
<dbReference type="Gene3D" id="2.40.50.1020">
    <property type="entry name" value="LytTr DNA-binding domain"/>
    <property type="match status" value="1"/>
</dbReference>
<dbReference type="PANTHER" id="PTHR37299">
    <property type="entry name" value="TRANSCRIPTIONAL REGULATOR-RELATED"/>
    <property type="match status" value="1"/>
</dbReference>
<dbReference type="Pfam" id="PF00072">
    <property type="entry name" value="Response_reg"/>
    <property type="match status" value="1"/>
</dbReference>
<dbReference type="Pfam" id="PF04397">
    <property type="entry name" value="LytTR"/>
    <property type="match status" value="1"/>
</dbReference>
<sequence length="240" mass="27498">MTCIIIDDEETSRVILNQLCSEVPDLDMIEQFSNAMSAIKFLNKNDIDLIFLDIHMPDFSGFDFIQTLKNPPRIILTTSDQSLALTAFEYDSVIDYLVKPIERPRFEKAIVKAKSFVAAPKAVASTESSNNEKQGDSAKTLYVNIDRTLIKIETDSINVIKAEGDYILIKTHEKEYKVHSTLKKIVDKLPNDPFFHVHRSYIINLSRIVDIEDNTILIEKNVIPISRSKRPELMRRLNLL</sequence>
<evidence type="ECO:0000256" key="1">
    <source>
        <dbReference type="PROSITE-ProRule" id="PRU00169"/>
    </source>
</evidence>
<dbReference type="SMART" id="SM00448">
    <property type="entry name" value="REC"/>
    <property type="match status" value="1"/>
</dbReference>
<dbReference type="InterPro" id="IPR007492">
    <property type="entry name" value="LytTR_DNA-bd_dom"/>
</dbReference>
<evidence type="ECO:0000259" key="3">
    <source>
        <dbReference type="PROSITE" id="PS50930"/>
    </source>
</evidence>
<evidence type="ECO:0000313" key="5">
    <source>
        <dbReference type="Proteomes" id="UP000075615"/>
    </source>
</evidence>
<dbReference type="Gene3D" id="3.40.50.2300">
    <property type="match status" value="1"/>
</dbReference>
<proteinExistence type="predicted"/>
<dbReference type="InterPro" id="IPR011006">
    <property type="entry name" value="CheY-like_superfamily"/>
</dbReference>
<protein>
    <submittedName>
        <fullName evidence="4">LytR family transcriptional regulator</fullName>
    </submittedName>
</protein>
<dbReference type="PANTHER" id="PTHR37299:SF1">
    <property type="entry name" value="STAGE 0 SPORULATION PROTEIN A HOMOLOG"/>
    <property type="match status" value="1"/>
</dbReference>
<keyword evidence="1" id="KW-0597">Phosphoprotein</keyword>
<accession>A0A150XUG8</accession>
<evidence type="ECO:0000259" key="2">
    <source>
        <dbReference type="PROSITE" id="PS50110"/>
    </source>
</evidence>
<dbReference type="OrthoDB" id="1646880at2"/>
<dbReference type="SUPFAM" id="SSF52172">
    <property type="entry name" value="CheY-like"/>
    <property type="match status" value="1"/>
</dbReference>
<dbReference type="EMBL" id="LRDB01000004">
    <property type="protein sequence ID" value="KYG82262.1"/>
    <property type="molecule type" value="Genomic_DNA"/>
</dbReference>
<dbReference type="PROSITE" id="PS50110">
    <property type="entry name" value="RESPONSE_REGULATORY"/>
    <property type="match status" value="1"/>
</dbReference>
<reference evidence="4 5" key="1">
    <citation type="submission" date="2016-01" db="EMBL/GenBank/DDBJ databases">
        <title>Genome sequencing of Roseivirga echinicomitans KMM 6058.</title>
        <authorList>
            <person name="Selvaratnam C."/>
            <person name="Thevarajoo S."/>
            <person name="Goh K.M."/>
            <person name="Ee R."/>
            <person name="Chan K.-G."/>
            <person name="Chong C.S."/>
        </authorList>
    </citation>
    <scope>NUCLEOTIDE SEQUENCE [LARGE SCALE GENOMIC DNA]</scope>
    <source>
        <strain evidence="4 5">KMM 6058</strain>
    </source>
</reference>
<feature type="domain" description="HTH LytTR-type" evidence="3">
    <location>
        <begin position="141"/>
        <end position="239"/>
    </location>
</feature>
<dbReference type="InterPro" id="IPR046947">
    <property type="entry name" value="LytR-like"/>
</dbReference>
<keyword evidence="5" id="KW-1185">Reference proteome</keyword>
<dbReference type="AlphaFoldDB" id="A0A150XUG8"/>
<feature type="modified residue" description="4-aspartylphosphate" evidence="1">
    <location>
        <position position="53"/>
    </location>
</feature>
<dbReference type="STRING" id="296218.AWN68_15585"/>
<dbReference type="InterPro" id="IPR001789">
    <property type="entry name" value="Sig_transdc_resp-reg_receiver"/>
</dbReference>
<name>A0A150XUG8_9BACT</name>
<dbReference type="Proteomes" id="UP000075615">
    <property type="component" value="Unassembled WGS sequence"/>
</dbReference>
<dbReference type="PROSITE" id="PS50930">
    <property type="entry name" value="HTH_LYTTR"/>
    <property type="match status" value="1"/>
</dbReference>
<dbReference type="GO" id="GO:0003677">
    <property type="term" value="F:DNA binding"/>
    <property type="evidence" value="ECO:0007669"/>
    <property type="project" value="InterPro"/>
</dbReference>
<organism evidence="4 5">
    <name type="scientific">Roseivirga echinicomitans</name>
    <dbReference type="NCBI Taxonomy" id="296218"/>
    <lineage>
        <taxon>Bacteria</taxon>
        <taxon>Pseudomonadati</taxon>
        <taxon>Bacteroidota</taxon>
        <taxon>Cytophagia</taxon>
        <taxon>Cytophagales</taxon>
        <taxon>Roseivirgaceae</taxon>
        <taxon>Roseivirga</taxon>
    </lineage>
</organism>
<dbReference type="GO" id="GO:0000156">
    <property type="term" value="F:phosphorelay response regulator activity"/>
    <property type="evidence" value="ECO:0007669"/>
    <property type="project" value="InterPro"/>
</dbReference>
<dbReference type="RefSeq" id="WP_068412987.1">
    <property type="nucleotide sequence ID" value="NZ_LRDB01000004.1"/>
</dbReference>
<dbReference type="SMART" id="SM00850">
    <property type="entry name" value="LytTR"/>
    <property type="match status" value="1"/>
</dbReference>